<dbReference type="PANTHER" id="PTHR35797:SF1">
    <property type="entry name" value="PROTEASE"/>
    <property type="match status" value="1"/>
</dbReference>
<gene>
    <name evidence="3" type="ORF">ACFO5R_07885</name>
</gene>
<feature type="transmembrane region" description="Helical" evidence="1">
    <location>
        <begin position="170"/>
        <end position="192"/>
    </location>
</feature>
<comment type="caution">
    <text evidence="3">The sequence shown here is derived from an EMBL/GenBank/DDBJ whole genome shotgun (WGS) entry which is preliminary data.</text>
</comment>
<proteinExistence type="predicted"/>
<evidence type="ECO:0000259" key="2">
    <source>
        <dbReference type="Pfam" id="PF02517"/>
    </source>
</evidence>
<keyword evidence="1" id="KW-0812">Transmembrane</keyword>
<dbReference type="AlphaFoldDB" id="A0ABD5PML4"/>
<feature type="transmembrane region" description="Helical" evidence="1">
    <location>
        <begin position="131"/>
        <end position="149"/>
    </location>
</feature>
<dbReference type="RefSeq" id="WP_250142718.1">
    <property type="nucleotide sequence ID" value="NZ_JALIQP010000008.1"/>
</dbReference>
<feature type="transmembrane region" description="Helical" evidence="1">
    <location>
        <begin position="53"/>
        <end position="80"/>
    </location>
</feature>
<keyword evidence="1" id="KW-0472">Membrane</keyword>
<dbReference type="InterPro" id="IPR042150">
    <property type="entry name" value="MmRce1-like"/>
</dbReference>
<keyword evidence="3" id="KW-0378">Hydrolase</keyword>
<feature type="transmembrane region" description="Helical" evidence="1">
    <location>
        <begin position="12"/>
        <end position="33"/>
    </location>
</feature>
<feature type="transmembrane region" description="Helical" evidence="1">
    <location>
        <begin position="101"/>
        <end position="125"/>
    </location>
</feature>
<dbReference type="GO" id="GO:0004175">
    <property type="term" value="F:endopeptidase activity"/>
    <property type="evidence" value="ECO:0007669"/>
    <property type="project" value="UniProtKB-ARBA"/>
</dbReference>
<feature type="domain" description="CAAX prenyl protease 2/Lysostaphin resistance protein A-like" evidence="2">
    <location>
        <begin position="139"/>
        <end position="241"/>
    </location>
</feature>
<accession>A0ABD5PML4</accession>
<keyword evidence="4" id="KW-1185">Reference proteome</keyword>
<dbReference type="GO" id="GO:0080120">
    <property type="term" value="P:CAAX-box protein maturation"/>
    <property type="evidence" value="ECO:0007669"/>
    <property type="project" value="UniProtKB-ARBA"/>
</dbReference>
<evidence type="ECO:0000313" key="3">
    <source>
        <dbReference type="EMBL" id="MFC4541847.1"/>
    </source>
</evidence>
<feature type="transmembrane region" description="Helical" evidence="1">
    <location>
        <begin position="253"/>
        <end position="271"/>
    </location>
</feature>
<dbReference type="Pfam" id="PF02517">
    <property type="entry name" value="Rce1-like"/>
    <property type="match status" value="1"/>
</dbReference>
<dbReference type="Proteomes" id="UP001595898">
    <property type="component" value="Unassembled WGS sequence"/>
</dbReference>
<evidence type="ECO:0000313" key="4">
    <source>
        <dbReference type="Proteomes" id="UP001595898"/>
    </source>
</evidence>
<keyword evidence="1" id="KW-1133">Transmembrane helix</keyword>
<evidence type="ECO:0000256" key="1">
    <source>
        <dbReference type="SAM" id="Phobius"/>
    </source>
</evidence>
<organism evidence="3 4">
    <name type="scientific">Halosolutus amylolyticus</name>
    <dbReference type="NCBI Taxonomy" id="2932267"/>
    <lineage>
        <taxon>Archaea</taxon>
        <taxon>Methanobacteriati</taxon>
        <taxon>Methanobacteriota</taxon>
        <taxon>Stenosarchaea group</taxon>
        <taxon>Halobacteria</taxon>
        <taxon>Halobacteriales</taxon>
        <taxon>Natrialbaceae</taxon>
        <taxon>Halosolutus</taxon>
    </lineage>
</organism>
<feature type="transmembrane region" description="Helical" evidence="1">
    <location>
        <begin position="204"/>
        <end position="222"/>
    </location>
</feature>
<feature type="transmembrane region" description="Helical" evidence="1">
    <location>
        <begin position="229"/>
        <end position="247"/>
    </location>
</feature>
<dbReference type="EC" id="3.4.-.-" evidence="3"/>
<dbReference type="PANTHER" id="PTHR35797">
    <property type="entry name" value="PROTEASE-RELATED"/>
    <property type="match status" value="1"/>
</dbReference>
<name>A0ABD5PML4_9EURY</name>
<sequence>MSSSPNTNERPNIGTNWLVLFFSVTFIFSWTLWLPKVAVASGIETGIAVVDDLIVGVAQIPEIGAFGPTVAAVLLVYLHAGRHGVTRLLKRAIDRSFPRWWYIPAVVLFPVLAVGALAVAVVLGVEPTLPWTGEAYVLPIAFVYILLLGGPMQEEFGWRGYALDPLIERFGALAGSLGLGVVWGIWHLPWFYMPSMTMYYQRPLVGFMITITLLSVVMTWVFQNTGGSLGPMILLHASFNWSLWAFPAIESDIGGQAFILVVLALTLLIVLRHGIVDFSSPRSAAPSTPAR</sequence>
<dbReference type="EMBL" id="JBHSFA010000004">
    <property type="protein sequence ID" value="MFC4541847.1"/>
    <property type="molecule type" value="Genomic_DNA"/>
</dbReference>
<dbReference type="InterPro" id="IPR003675">
    <property type="entry name" value="Rce1/LyrA-like_dom"/>
</dbReference>
<protein>
    <submittedName>
        <fullName evidence="3">CPBP family intramembrane glutamic endopeptidase</fullName>
        <ecNumber evidence="3">3.4.-.-</ecNumber>
    </submittedName>
</protein>
<reference evidence="3 4" key="1">
    <citation type="journal article" date="2019" name="Int. J. Syst. Evol. Microbiol.">
        <title>The Global Catalogue of Microorganisms (GCM) 10K type strain sequencing project: providing services to taxonomists for standard genome sequencing and annotation.</title>
        <authorList>
            <consortium name="The Broad Institute Genomics Platform"/>
            <consortium name="The Broad Institute Genome Sequencing Center for Infectious Disease"/>
            <person name="Wu L."/>
            <person name="Ma J."/>
        </authorList>
    </citation>
    <scope>NUCLEOTIDE SEQUENCE [LARGE SCALE GENOMIC DNA]</scope>
    <source>
        <strain evidence="3 4">WLHS5</strain>
    </source>
</reference>